<evidence type="ECO:0000259" key="6">
    <source>
        <dbReference type="Pfam" id="PF08479"/>
    </source>
</evidence>
<dbReference type="EMBL" id="QPGB01000002">
    <property type="protein sequence ID" value="RCS58648.1"/>
    <property type="molecule type" value="Genomic_DNA"/>
</dbReference>
<dbReference type="GO" id="GO:0098046">
    <property type="term" value="C:type V protein secretion system complex"/>
    <property type="evidence" value="ECO:0007669"/>
    <property type="project" value="TreeGrafter"/>
</dbReference>
<proteinExistence type="predicted"/>
<evidence type="ECO:0000259" key="5">
    <source>
        <dbReference type="Pfam" id="PF03865"/>
    </source>
</evidence>
<dbReference type="AlphaFoldDB" id="A0A368L516"/>
<accession>A0A368L516</accession>
<protein>
    <submittedName>
        <fullName evidence="7">ShlB/FhaC/HecB family hemolysin secretion/activation protein</fullName>
    </submittedName>
</protein>
<name>A0A368L516_9BURK</name>
<dbReference type="InterPro" id="IPR005565">
    <property type="entry name" value="Hemolysn_activator_HlyB_C"/>
</dbReference>
<dbReference type="PANTHER" id="PTHR34597:SF3">
    <property type="entry name" value="OUTER MEMBRANE TRANSPORTER CDIB"/>
    <property type="match status" value="1"/>
</dbReference>
<dbReference type="Gene3D" id="2.40.160.50">
    <property type="entry name" value="membrane protein fhac: a member of the omp85/tpsb transporter family"/>
    <property type="match status" value="1"/>
</dbReference>
<feature type="chain" id="PRO_5016578970" evidence="4">
    <location>
        <begin position="27"/>
        <end position="534"/>
    </location>
</feature>
<evidence type="ECO:0000256" key="2">
    <source>
        <dbReference type="ARBA" id="ARBA00022692"/>
    </source>
</evidence>
<feature type="domain" description="Haemolysin activator HlyB C-terminal" evidence="5">
    <location>
        <begin position="182"/>
        <end position="490"/>
    </location>
</feature>
<dbReference type="GO" id="GO:0046819">
    <property type="term" value="P:protein secretion by the type V secretion system"/>
    <property type="evidence" value="ECO:0007669"/>
    <property type="project" value="TreeGrafter"/>
</dbReference>
<dbReference type="PANTHER" id="PTHR34597">
    <property type="entry name" value="SLR1661 PROTEIN"/>
    <property type="match status" value="1"/>
</dbReference>
<feature type="signal peptide" evidence="4">
    <location>
        <begin position="1"/>
        <end position="26"/>
    </location>
</feature>
<feature type="domain" description="Polypeptide-transport-associated ShlB-type" evidence="6">
    <location>
        <begin position="41"/>
        <end position="113"/>
    </location>
</feature>
<dbReference type="InterPro" id="IPR013686">
    <property type="entry name" value="Polypept-transport_assoc_ShlB"/>
</dbReference>
<keyword evidence="4" id="KW-0732">Signal</keyword>
<dbReference type="Pfam" id="PF08479">
    <property type="entry name" value="POTRA_2"/>
    <property type="match status" value="1"/>
</dbReference>
<evidence type="ECO:0000313" key="7">
    <source>
        <dbReference type="EMBL" id="RCS58648.1"/>
    </source>
</evidence>
<dbReference type="GO" id="GO:0008320">
    <property type="term" value="F:protein transmembrane transporter activity"/>
    <property type="evidence" value="ECO:0007669"/>
    <property type="project" value="TreeGrafter"/>
</dbReference>
<sequence>MMSKTTFLCRLPVFSFVVLYGSFSLAQSTPTLLAQPAEIRFMVQRFEVEGANPLDAARTQAILQPYTGEHVGLERLDAATQALEKALLSAGYTLHRVVLPPQSTAGVVRLRVVTFKIGTIAVRGSRFFDEKNIRASLPTLQANSSPNLLNLSRELALANENAAKQAAINLQEGEQPDTVDAVVQVKDQRPWNAVIVANNTGTRETGRTRITTALQHHNLFNRDHSLTLSYASSPEKGQNVIQYAAQYRMPLYSLGGSLNAAHSYSSTDSGALGSGLNITGRGTITSLGYTQQFVPKGPYRSNLSLTIEEKYFRRIELFGIELSPDVRARPLTLSYQGRYESASTSWLFNTDWVQNLSGGGASNTDAAYSAARGATSGQKWEAYRVGADINFLLPKGWMLANRLRGQYSPDALIAGEQFGVGGVTSLRGVDERVLSGDRGVTTSFELYTPAYWKNRLRFLAFIDMAQLRRQPAVAPQRTNESMQSVGLGLRWTLRQDVSLSLDYGTVTQGAYTVDNTPDLRNGAYKAHGALIVKF</sequence>
<evidence type="ECO:0000256" key="1">
    <source>
        <dbReference type="ARBA" id="ARBA00022452"/>
    </source>
</evidence>
<dbReference type="RefSeq" id="WP_114402732.1">
    <property type="nucleotide sequence ID" value="NZ_QPGB01000002.1"/>
</dbReference>
<organism evidence="7 8">
    <name type="scientific">Parvibium lacunae</name>
    <dbReference type="NCBI Taxonomy" id="1888893"/>
    <lineage>
        <taxon>Bacteria</taxon>
        <taxon>Pseudomonadati</taxon>
        <taxon>Pseudomonadota</taxon>
        <taxon>Betaproteobacteria</taxon>
        <taxon>Burkholderiales</taxon>
        <taxon>Alcaligenaceae</taxon>
        <taxon>Parvibium</taxon>
    </lineage>
</organism>
<comment type="caution">
    <text evidence="7">The sequence shown here is derived from an EMBL/GenBank/DDBJ whole genome shotgun (WGS) entry which is preliminary data.</text>
</comment>
<keyword evidence="1" id="KW-1134">Transmembrane beta strand</keyword>
<dbReference type="Pfam" id="PF03865">
    <property type="entry name" value="ShlB"/>
    <property type="match status" value="1"/>
</dbReference>
<keyword evidence="3" id="KW-0998">Cell outer membrane</keyword>
<dbReference type="InterPro" id="IPR051544">
    <property type="entry name" value="TPS_OM_transporter"/>
</dbReference>
<gene>
    <name evidence="7" type="ORF">DU000_07565</name>
</gene>
<evidence type="ECO:0000256" key="4">
    <source>
        <dbReference type="SAM" id="SignalP"/>
    </source>
</evidence>
<evidence type="ECO:0000256" key="3">
    <source>
        <dbReference type="ARBA" id="ARBA00023237"/>
    </source>
</evidence>
<dbReference type="OrthoDB" id="9763372at2"/>
<dbReference type="Proteomes" id="UP000252357">
    <property type="component" value="Unassembled WGS sequence"/>
</dbReference>
<keyword evidence="2" id="KW-0812">Transmembrane</keyword>
<dbReference type="Gene3D" id="3.10.20.310">
    <property type="entry name" value="membrane protein fhac"/>
    <property type="match status" value="1"/>
</dbReference>
<keyword evidence="8" id="KW-1185">Reference proteome</keyword>
<evidence type="ECO:0000313" key="8">
    <source>
        <dbReference type="Proteomes" id="UP000252357"/>
    </source>
</evidence>
<keyword evidence="1" id="KW-0472">Membrane</keyword>
<reference evidence="7 8" key="1">
    <citation type="journal article" date="2018" name="Int. J. Syst. Evol. Microbiol.">
        <title>Parvibium lacunae gen. nov., sp. nov., a new member of the family Alcaligenaceae isolated from a freshwater pond.</title>
        <authorList>
            <person name="Chen W.M."/>
            <person name="Xie P.B."/>
            <person name="Hsu M.Y."/>
            <person name="Sheu S.Y."/>
        </authorList>
    </citation>
    <scope>NUCLEOTIDE SEQUENCE [LARGE SCALE GENOMIC DNA]</scope>
    <source>
        <strain evidence="7 8">KMB9</strain>
    </source>
</reference>